<dbReference type="RefSeq" id="WP_317787098.1">
    <property type="nucleotide sequence ID" value="NZ_AP028461.1"/>
</dbReference>
<comment type="caution">
    <text evidence="1">The sequence shown here is derived from an EMBL/GenBank/DDBJ whole genome shotgun (WGS) entry which is preliminary data.</text>
</comment>
<reference evidence="2" key="1">
    <citation type="journal article" date="2019" name="Int. J. Syst. Evol. Microbiol.">
        <title>The Global Catalogue of Microorganisms (GCM) 10K type strain sequencing project: providing services to taxonomists for standard genome sequencing and annotation.</title>
        <authorList>
            <consortium name="The Broad Institute Genomics Platform"/>
            <consortium name="The Broad Institute Genome Sequencing Center for Infectious Disease"/>
            <person name="Wu L."/>
            <person name="Ma J."/>
        </authorList>
    </citation>
    <scope>NUCLEOTIDE SEQUENCE [LARGE SCALE GENOMIC DNA]</scope>
    <source>
        <strain evidence="2">CCM 7526</strain>
    </source>
</reference>
<dbReference type="EMBL" id="JBHTMK010000053">
    <property type="protein sequence ID" value="MFD1371999.1"/>
    <property type="molecule type" value="Genomic_DNA"/>
</dbReference>
<accession>A0ABW4AN60</accession>
<protein>
    <submittedName>
        <fullName evidence="1">Uncharacterized protein</fullName>
    </submittedName>
</protein>
<evidence type="ECO:0000313" key="1">
    <source>
        <dbReference type="EMBL" id="MFD1371999.1"/>
    </source>
</evidence>
<gene>
    <name evidence="1" type="ORF">ACFQ5G_42315</name>
</gene>
<keyword evidence="2" id="KW-1185">Reference proteome</keyword>
<evidence type="ECO:0000313" key="2">
    <source>
        <dbReference type="Proteomes" id="UP001597183"/>
    </source>
</evidence>
<dbReference type="Proteomes" id="UP001597183">
    <property type="component" value="Unassembled WGS sequence"/>
</dbReference>
<proteinExistence type="predicted"/>
<sequence length="109" mass="11826">MGEHLIDFERAEAVTLMIYPPPPPKLVVSGSKPWANMEVTLRPLTYIQQPEYWGIQVVGSMPAIGQPAIMPYVVELDLTGLIGTRGVEVIGADHTERIDIPTGGDETAA</sequence>
<organism evidence="1 2">
    <name type="scientific">Actinoplanes sichuanensis</name>
    <dbReference type="NCBI Taxonomy" id="512349"/>
    <lineage>
        <taxon>Bacteria</taxon>
        <taxon>Bacillati</taxon>
        <taxon>Actinomycetota</taxon>
        <taxon>Actinomycetes</taxon>
        <taxon>Micromonosporales</taxon>
        <taxon>Micromonosporaceae</taxon>
        <taxon>Actinoplanes</taxon>
    </lineage>
</organism>
<name>A0ABW4AN60_9ACTN</name>